<feature type="compositionally biased region" description="Polar residues" evidence="1">
    <location>
        <begin position="346"/>
        <end position="356"/>
    </location>
</feature>
<evidence type="ECO:0000256" key="1">
    <source>
        <dbReference type="SAM" id="MobiDB-lite"/>
    </source>
</evidence>
<name>A0A0H5R8J6_9EUKA</name>
<organism evidence="2">
    <name type="scientific">Spongospora subterranea</name>
    <dbReference type="NCBI Taxonomy" id="70186"/>
    <lineage>
        <taxon>Eukaryota</taxon>
        <taxon>Sar</taxon>
        <taxon>Rhizaria</taxon>
        <taxon>Endomyxa</taxon>
        <taxon>Phytomyxea</taxon>
        <taxon>Plasmodiophorida</taxon>
        <taxon>Plasmodiophoridae</taxon>
        <taxon>Spongospora</taxon>
    </lineage>
</organism>
<feature type="compositionally biased region" description="Polar residues" evidence="1">
    <location>
        <begin position="619"/>
        <end position="629"/>
    </location>
</feature>
<feature type="region of interest" description="Disordered" evidence="1">
    <location>
        <begin position="617"/>
        <end position="652"/>
    </location>
</feature>
<protein>
    <recommendedName>
        <fullName evidence="3">SBF1/SBF2 domain-containing protein</fullName>
    </recommendedName>
</protein>
<evidence type="ECO:0000313" key="2">
    <source>
        <dbReference type="EMBL" id="CRZ10126.1"/>
    </source>
</evidence>
<feature type="region of interest" description="Disordered" evidence="1">
    <location>
        <begin position="334"/>
        <end position="424"/>
    </location>
</feature>
<reference evidence="2" key="1">
    <citation type="submission" date="2015-04" db="EMBL/GenBank/DDBJ databases">
        <title>The genome sequence of the plant pathogenic Rhizarian Plasmodiophora brassicae reveals insights in its biotrophic life cycle and the origin of chitin synthesis.</title>
        <authorList>
            <person name="Schwelm A."/>
            <person name="Fogelqvist J."/>
            <person name="Knaust A."/>
            <person name="Julke S."/>
            <person name="Lilja T."/>
            <person name="Dhandapani V."/>
            <person name="Bonilla-Rosso G."/>
            <person name="Karlsson M."/>
            <person name="Shevchenko A."/>
            <person name="Choi S.R."/>
            <person name="Kim H.G."/>
            <person name="Park J.Y."/>
            <person name="Lim Y.P."/>
            <person name="Ludwig-Muller J."/>
            <person name="Dixelius C."/>
        </authorList>
    </citation>
    <scope>NUCLEOTIDE SEQUENCE</scope>
    <source>
        <tissue evidence="2">Potato root galls</tissue>
    </source>
</reference>
<accession>A0A0H5R8J6</accession>
<dbReference type="EMBL" id="HACM01009684">
    <property type="protein sequence ID" value="CRZ10126.1"/>
    <property type="molecule type" value="Transcribed_RNA"/>
</dbReference>
<dbReference type="AlphaFoldDB" id="A0A0H5R8J6"/>
<evidence type="ECO:0008006" key="3">
    <source>
        <dbReference type="Google" id="ProtNLM"/>
    </source>
</evidence>
<feature type="compositionally biased region" description="Basic and acidic residues" evidence="1">
    <location>
        <begin position="630"/>
        <end position="641"/>
    </location>
</feature>
<proteinExistence type="predicted"/>
<sequence length="652" mass="72605">MGDHVMTGVEKQTHILTARAACVEVLASVLRRQAELQIEFATKSREIPSFVGAGMEIVSHEHRDMKNAMQSIMALQHWMADMMLKSGNTLLEVSQELRHSRCNVRDTIRAVSGKEKTLKKDHGSEMKAMEKLFVNCQKLSEQAVFAHWAVVDVDAHHTPESVECLPRLQKVADTRFKEVRDADTRYCESVRVARTGVLRRRRDRRCLISTLIDADRLRISSCLSSMSKWLVTLNEFSSQVIERVSAVQDVVNEVNITAIDNSVEDDTLTRDDDGVPEYIQVPAMAIVPHVSSQIRCTSETNTPSSTNSAAQTIEAETFWDYALQAIIDPSKIDQSKVPFPTAKPGTDSTKQASAKSLRTPPLKSHRPPLQNDRCNRRAELGQQRSSAALPKTALPPSAEELSLPSCNESGAPTPGQAGCDPGETAHRRVEPLDLRSRCLMSLETTVGRHVFANALDRRRMSMKPNTLSTPAFNALGELMNLLLTGAQRDLEGKPVMQILSAASSLHLRDSAQTPLLTLIQKHPIWQGVSVWVAAFTSAEPEQCQRWYCQEECEDLRMRNSANAFSLLMLMSRNMAVLDVGIELTLDFVSRMATLAGLEADKVELLIRAVHHEFGEECPESSTFSSPAQETSEKSSTKERFSFKGLLRRKCSR</sequence>